<feature type="domain" description="EF-hand" evidence="1">
    <location>
        <begin position="1"/>
        <end position="24"/>
    </location>
</feature>
<evidence type="ECO:0000313" key="3">
    <source>
        <dbReference type="Proteomes" id="UP001189429"/>
    </source>
</evidence>
<protein>
    <recommendedName>
        <fullName evidence="1">EF-hand domain-containing protein</fullName>
    </recommendedName>
</protein>
<accession>A0ABN9RSJ7</accession>
<reference evidence="2" key="1">
    <citation type="submission" date="2023-10" db="EMBL/GenBank/DDBJ databases">
        <authorList>
            <person name="Chen Y."/>
            <person name="Shah S."/>
            <person name="Dougan E. K."/>
            <person name="Thang M."/>
            <person name="Chan C."/>
        </authorList>
    </citation>
    <scope>NUCLEOTIDE SEQUENCE [LARGE SCALE GENOMIC DNA]</scope>
</reference>
<evidence type="ECO:0000259" key="1">
    <source>
        <dbReference type="PROSITE" id="PS50222"/>
    </source>
</evidence>
<sequence>MDLDCNGELDAAEFAACMSRPEFDRFLQARGLDIKETKVFFKMVAHNKG</sequence>
<evidence type="ECO:0000313" key="2">
    <source>
        <dbReference type="EMBL" id="CAK0822024.1"/>
    </source>
</evidence>
<dbReference type="Proteomes" id="UP001189429">
    <property type="component" value="Unassembled WGS sequence"/>
</dbReference>
<comment type="caution">
    <text evidence="2">The sequence shown here is derived from an EMBL/GenBank/DDBJ whole genome shotgun (WGS) entry which is preliminary data.</text>
</comment>
<name>A0ABN9RSJ7_9DINO</name>
<dbReference type="InterPro" id="IPR018247">
    <property type="entry name" value="EF_Hand_1_Ca_BS"/>
</dbReference>
<dbReference type="EMBL" id="CAUYUJ010007803">
    <property type="protein sequence ID" value="CAK0822024.1"/>
    <property type="molecule type" value="Genomic_DNA"/>
</dbReference>
<proteinExistence type="predicted"/>
<dbReference type="InterPro" id="IPR002048">
    <property type="entry name" value="EF_hand_dom"/>
</dbReference>
<gene>
    <name evidence="2" type="ORF">PCOR1329_LOCUS23146</name>
</gene>
<keyword evidence="3" id="KW-1185">Reference proteome</keyword>
<dbReference type="PROSITE" id="PS00018">
    <property type="entry name" value="EF_HAND_1"/>
    <property type="match status" value="1"/>
</dbReference>
<organism evidence="2 3">
    <name type="scientific">Prorocentrum cordatum</name>
    <dbReference type="NCBI Taxonomy" id="2364126"/>
    <lineage>
        <taxon>Eukaryota</taxon>
        <taxon>Sar</taxon>
        <taxon>Alveolata</taxon>
        <taxon>Dinophyceae</taxon>
        <taxon>Prorocentrales</taxon>
        <taxon>Prorocentraceae</taxon>
        <taxon>Prorocentrum</taxon>
    </lineage>
</organism>
<dbReference type="PROSITE" id="PS50222">
    <property type="entry name" value="EF_HAND_2"/>
    <property type="match status" value="1"/>
</dbReference>